<dbReference type="Bgee" id="398451">
    <property type="expression patterns" value="Expressed in neurula embryo and 1 other cell type or tissue"/>
</dbReference>
<dbReference type="SUPFAM" id="SSF56219">
    <property type="entry name" value="DNase I-like"/>
    <property type="match status" value="1"/>
</dbReference>
<dbReference type="PANTHER" id="PTHR11371">
    <property type="entry name" value="DEOXYRIBONUCLEASE"/>
    <property type="match status" value="1"/>
</dbReference>
<evidence type="ECO:0000313" key="12">
    <source>
        <dbReference type="EMBL" id="AAH73008.1"/>
    </source>
</evidence>
<keyword evidence="4 7" id="KW-0255">Endonuclease</keyword>
<proteinExistence type="evidence at transcript level"/>
<feature type="active site" evidence="8">
    <location>
        <position position="97"/>
    </location>
</feature>
<evidence type="ECO:0000313" key="15">
    <source>
        <dbReference type="Xenbase" id="XB-GENE-17345805"/>
    </source>
</evidence>
<dbReference type="Gene3D" id="3.60.10.10">
    <property type="entry name" value="Endonuclease/exonuclease/phosphatase"/>
    <property type="match status" value="1"/>
</dbReference>
<reference evidence="14" key="3">
    <citation type="submission" date="2025-04" db="UniProtKB">
        <authorList>
            <consortium name="RefSeq"/>
        </authorList>
    </citation>
    <scope>IDENTIFICATION</scope>
</reference>
<evidence type="ECO:0000256" key="3">
    <source>
        <dbReference type="ARBA" id="ARBA00022729"/>
    </source>
</evidence>
<keyword evidence="2 7" id="KW-0540">Nuclease</keyword>
<sequence>MWRLLFLCAICVPDALGLRICSFNVQSFGETKRDKPAVMNVVRMIISRCDITLLMEIKDSSDTVIRSLMTQLNSQPETRNQFDLTISQRLGRKSYKEQYGFIYRKNLVSVKETYQYMDLQPGDEDAFSREPYVVWFQAPSTDVKEFVIIPQHTTPEAAVREIDELYDVYLDVKEKWDSENFIFMGDLNAGCSYVPKKSWKNIRLRNHTEFVWLIGDNKDTTVKSSTNCAYDRIVVVGDKLISSIVPASASVFDFMAAYGLTEEQALEVSDHFPVEVQLTESKRLTSRRKIFMERK</sequence>
<evidence type="ECO:0000256" key="10">
    <source>
        <dbReference type="SAM" id="SignalP"/>
    </source>
</evidence>
<evidence type="ECO:0000256" key="7">
    <source>
        <dbReference type="PIRNR" id="PIRNR000988"/>
    </source>
</evidence>
<dbReference type="PRINTS" id="PR00130">
    <property type="entry name" value="DNASEI"/>
</dbReference>
<dbReference type="FunFam" id="3.60.10.10:FF:000007">
    <property type="entry name" value="Deoxyribonuclease"/>
    <property type="match status" value="1"/>
</dbReference>
<evidence type="ECO:0000256" key="6">
    <source>
        <dbReference type="ARBA" id="ARBA00023157"/>
    </source>
</evidence>
<dbReference type="DNASU" id="398451"/>
<organism evidence="12">
    <name type="scientific">Xenopus laevis</name>
    <name type="common">African clawed frog</name>
    <dbReference type="NCBI Taxonomy" id="8355"/>
    <lineage>
        <taxon>Eukaryota</taxon>
        <taxon>Metazoa</taxon>
        <taxon>Chordata</taxon>
        <taxon>Craniata</taxon>
        <taxon>Vertebrata</taxon>
        <taxon>Euteleostomi</taxon>
        <taxon>Amphibia</taxon>
        <taxon>Batrachia</taxon>
        <taxon>Anura</taxon>
        <taxon>Pipoidea</taxon>
        <taxon>Pipidae</taxon>
        <taxon>Xenopodinae</taxon>
        <taxon>Xenopus</taxon>
        <taxon>Xenopus</taxon>
    </lineage>
</organism>
<dbReference type="InterPro" id="IPR018057">
    <property type="entry name" value="Deoxyribonuclease-1_AS"/>
</dbReference>
<dbReference type="InterPro" id="IPR005135">
    <property type="entry name" value="Endo/exonuclease/phosphatase"/>
</dbReference>
<feature type="signal peptide" evidence="10">
    <location>
        <begin position="1"/>
        <end position="17"/>
    </location>
</feature>
<dbReference type="GeneID" id="398451"/>
<dbReference type="PIRSF" id="PIRSF000988">
    <property type="entry name" value="DNase_I_euk"/>
    <property type="match status" value="1"/>
</dbReference>
<feature type="disulfide bond" description="Essential for enzymatic activity" evidence="9">
    <location>
        <begin position="191"/>
        <end position="228"/>
    </location>
</feature>
<evidence type="ECO:0000313" key="13">
    <source>
        <dbReference type="Proteomes" id="UP000186698"/>
    </source>
</evidence>
<dbReference type="InterPro" id="IPR036691">
    <property type="entry name" value="Endo/exonu/phosph_ase_sf"/>
</dbReference>
<protein>
    <recommendedName>
        <fullName evidence="7">Deoxyribonuclease</fullName>
    </recommendedName>
</protein>
<dbReference type="Proteomes" id="UP000186698">
    <property type="component" value="Chromosome 4L"/>
</dbReference>
<evidence type="ECO:0000313" key="14">
    <source>
        <dbReference type="RefSeq" id="NP_001082408.1"/>
    </source>
</evidence>
<dbReference type="GO" id="GO:0003677">
    <property type="term" value="F:DNA binding"/>
    <property type="evidence" value="ECO:0000318"/>
    <property type="project" value="GO_Central"/>
</dbReference>
<dbReference type="EMBL" id="BC073008">
    <property type="protein sequence ID" value="AAH73008.1"/>
    <property type="molecule type" value="mRNA"/>
</dbReference>
<dbReference type="RefSeq" id="NP_001082408.1">
    <property type="nucleotide sequence ID" value="NM_001088939.1"/>
</dbReference>
<dbReference type="KEGG" id="xla:398451"/>
<dbReference type="PROSITE" id="PS00919">
    <property type="entry name" value="DNASE_I_1"/>
    <property type="match status" value="1"/>
</dbReference>
<keyword evidence="13" id="KW-1185">Reference proteome</keyword>
<evidence type="ECO:0000256" key="2">
    <source>
        <dbReference type="ARBA" id="ARBA00022722"/>
    </source>
</evidence>
<dbReference type="PANTHER" id="PTHR11371:SF32">
    <property type="entry name" value="DEOXYRIBONUCLEASE GAMMA"/>
    <property type="match status" value="1"/>
</dbReference>
<keyword evidence="3 10" id="KW-0732">Signal</keyword>
<reference evidence="14" key="1">
    <citation type="journal article" date="2002" name="Dev. Dyn.">
        <title>Genetic and genomic tools for Xenopus research: The NIH Xenopus initiative.</title>
        <authorList>
            <person name="Klein S.L."/>
            <person name="Strausberg R.L."/>
            <person name="Wagner L."/>
            <person name="Pontius J."/>
            <person name="Clifton S.W."/>
            <person name="Richardson P."/>
        </authorList>
    </citation>
    <scope>NUCLEOTIDE SEQUENCE</scope>
</reference>
<dbReference type="GO" id="GO:0005634">
    <property type="term" value="C:nucleus"/>
    <property type="evidence" value="ECO:0000318"/>
    <property type="project" value="GO_Central"/>
</dbReference>
<dbReference type="Xenbase" id="XB-GENE-17345805">
    <property type="gene designation" value="dnase1l3.L"/>
</dbReference>
<evidence type="ECO:0000256" key="5">
    <source>
        <dbReference type="ARBA" id="ARBA00022801"/>
    </source>
</evidence>
<keyword evidence="6 9" id="KW-1015">Disulfide bond</keyword>
<evidence type="ECO:0000256" key="1">
    <source>
        <dbReference type="ARBA" id="ARBA00007359"/>
    </source>
</evidence>
<comment type="similarity">
    <text evidence="1 7">Belongs to the DNase I family.</text>
</comment>
<dbReference type="GO" id="GO:0004530">
    <property type="term" value="F:deoxyribonuclease I activity"/>
    <property type="evidence" value="ECO:0000318"/>
    <property type="project" value="GO_Central"/>
</dbReference>
<accession>Q6GPU9</accession>
<reference evidence="12" key="2">
    <citation type="submission" date="2004-06" db="EMBL/GenBank/DDBJ databases">
        <authorList>
            <consortium name="NIH - Xenopus Gene Collection (XGC) project"/>
        </authorList>
    </citation>
    <scope>NUCLEOTIDE SEQUENCE [LARGE SCALE MRNA]</scope>
    <source>
        <tissue evidence="12">Embryo</tissue>
    </source>
</reference>
<dbReference type="CDD" id="cd10282">
    <property type="entry name" value="DNase1"/>
    <property type="match status" value="1"/>
</dbReference>
<name>Q6GPU9_XENLA</name>
<dbReference type="SMART" id="SM00476">
    <property type="entry name" value="DNaseIc"/>
    <property type="match status" value="1"/>
</dbReference>
<dbReference type="InterPro" id="IPR016202">
    <property type="entry name" value="DNase_I"/>
</dbReference>
<feature type="domain" description="Endonuclease/exonuclease/phosphatase" evidence="11">
    <location>
        <begin position="21"/>
        <end position="271"/>
    </location>
</feature>
<dbReference type="AGR" id="Xenbase:XB-GENE-17345805"/>
<evidence type="ECO:0000256" key="4">
    <source>
        <dbReference type="ARBA" id="ARBA00022759"/>
    </source>
</evidence>
<dbReference type="AlphaFoldDB" id="Q6GPU9"/>
<dbReference type="GO" id="GO:0006308">
    <property type="term" value="P:DNA catabolic process"/>
    <property type="evidence" value="ECO:0000318"/>
    <property type="project" value="GO_Central"/>
</dbReference>
<gene>
    <name evidence="15" type="primary">dnase1l3.L</name>
    <name evidence="12 14" type="synonym">LOC398451</name>
</gene>
<feature type="chain" id="PRO_5033206663" description="Deoxyribonuclease" evidence="10 14">
    <location>
        <begin position="18"/>
        <end position="295"/>
    </location>
</feature>
<evidence type="ECO:0000256" key="9">
    <source>
        <dbReference type="PIRSR" id="PIRSR000988-2"/>
    </source>
</evidence>
<dbReference type="Pfam" id="PF03372">
    <property type="entry name" value="Exo_endo_phos"/>
    <property type="match status" value="1"/>
</dbReference>
<evidence type="ECO:0000259" key="11">
    <source>
        <dbReference type="Pfam" id="PF03372"/>
    </source>
</evidence>
<evidence type="ECO:0000256" key="8">
    <source>
        <dbReference type="PIRSR" id="PIRSR000988-1"/>
    </source>
</evidence>
<dbReference type="OrthoDB" id="10061407at2759"/>
<dbReference type="CTD" id="398451"/>
<feature type="active site" evidence="8">
    <location>
        <position position="152"/>
    </location>
</feature>
<keyword evidence="5 7" id="KW-0378">Hydrolase</keyword>